<dbReference type="GO" id="GO:0050660">
    <property type="term" value="F:flavin adenine dinucleotide binding"/>
    <property type="evidence" value="ECO:0007669"/>
    <property type="project" value="InterPro"/>
</dbReference>
<dbReference type="CDD" id="cd02801">
    <property type="entry name" value="DUS_like_FMN"/>
    <property type="match status" value="1"/>
</dbReference>
<evidence type="ECO:0000256" key="7">
    <source>
        <dbReference type="ARBA" id="ARBA00022857"/>
    </source>
</evidence>
<keyword evidence="4 12" id="KW-0285">Flavoprotein</keyword>
<evidence type="ECO:0000256" key="14">
    <source>
        <dbReference type="PIRSR" id="PIRSR006621-2"/>
    </source>
</evidence>
<dbReference type="InterPro" id="IPR024036">
    <property type="entry name" value="tRNA-dHydroUridine_Synthase_C"/>
</dbReference>
<gene>
    <name evidence="16" type="ORF">GJU40_17815</name>
</gene>
<evidence type="ECO:0000259" key="15">
    <source>
        <dbReference type="Pfam" id="PF01207"/>
    </source>
</evidence>
<keyword evidence="8" id="KW-0694">RNA-binding</keyword>
<accession>A0A7X2J247</accession>
<keyword evidence="3" id="KW-0820">tRNA-binding</keyword>
<evidence type="ECO:0000256" key="10">
    <source>
        <dbReference type="ARBA" id="ARBA00048205"/>
    </source>
</evidence>
<dbReference type="EC" id="1.3.1.-" evidence="12"/>
<feature type="binding site" evidence="14">
    <location>
        <position position="143"/>
    </location>
    <ligand>
        <name>FMN</name>
        <dbReference type="ChEBI" id="CHEBI:58210"/>
    </ligand>
</feature>
<comment type="function">
    <text evidence="2 12">Catalyzes the synthesis of 5,6-dihydrouridine (D), a modified base found in the D-loop of most tRNAs, via the reduction of the C5-C6 double bond in target uridines.</text>
</comment>
<dbReference type="InterPro" id="IPR035587">
    <property type="entry name" value="DUS-like_FMN-bd"/>
</dbReference>
<name>A0A7X2J247_9BACI</name>
<comment type="similarity">
    <text evidence="12">Belongs to the dus family.</text>
</comment>
<evidence type="ECO:0000256" key="11">
    <source>
        <dbReference type="ARBA" id="ARBA00048802"/>
    </source>
</evidence>
<evidence type="ECO:0000256" key="9">
    <source>
        <dbReference type="ARBA" id="ARBA00023002"/>
    </source>
</evidence>
<evidence type="ECO:0000256" key="1">
    <source>
        <dbReference type="ARBA" id="ARBA00001917"/>
    </source>
</evidence>
<dbReference type="Proteomes" id="UP000448867">
    <property type="component" value="Unassembled WGS sequence"/>
</dbReference>
<organism evidence="16 17">
    <name type="scientific">Metabacillus lacus</name>
    <dbReference type="NCBI Taxonomy" id="1983721"/>
    <lineage>
        <taxon>Bacteria</taxon>
        <taxon>Bacillati</taxon>
        <taxon>Bacillota</taxon>
        <taxon>Bacilli</taxon>
        <taxon>Bacillales</taxon>
        <taxon>Bacillaceae</taxon>
        <taxon>Metabacillus</taxon>
    </lineage>
</organism>
<protein>
    <recommendedName>
        <fullName evidence="12">tRNA-dihydrouridine synthase</fullName>
        <ecNumber evidence="12">1.3.1.-</ecNumber>
    </recommendedName>
</protein>
<dbReference type="SUPFAM" id="SSF51395">
    <property type="entry name" value="FMN-linked oxidoreductases"/>
    <property type="match status" value="1"/>
</dbReference>
<evidence type="ECO:0000256" key="4">
    <source>
        <dbReference type="ARBA" id="ARBA00022630"/>
    </source>
</evidence>
<comment type="catalytic activity">
    <reaction evidence="11">
        <text>a 5,6-dihydrouridine in tRNA + NAD(+) = a uridine in tRNA + NADH + H(+)</text>
        <dbReference type="Rhea" id="RHEA:54452"/>
        <dbReference type="Rhea" id="RHEA-COMP:13339"/>
        <dbReference type="Rhea" id="RHEA-COMP:13887"/>
        <dbReference type="ChEBI" id="CHEBI:15378"/>
        <dbReference type="ChEBI" id="CHEBI:57540"/>
        <dbReference type="ChEBI" id="CHEBI:57945"/>
        <dbReference type="ChEBI" id="CHEBI:65315"/>
        <dbReference type="ChEBI" id="CHEBI:74443"/>
    </reaction>
</comment>
<comment type="catalytic activity">
    <reaction evidence="10">
        <text>a 5,6-dihydrouridine in tRNA + NADP(+) = a uridine in tRNA + NADPH + H(+)</text>
        <dbReference type="Rhea" id="RHEA:23624"/>
        <dbReference type="Rhea" id="RHEA-COMP:13339"/>
        <dbReference type="Rhea" id="RHEA-COMP:13887"/>
        <dbReference type="ChEBI" id="CHEBI:15378"/>
        <dbReference type="ChEBI" id="CHEBI:57783"/>
        <dbReference type="ChEBI" id="CHEBI:58349"/>
        <dbReference type="ChEBI" id="CHEBI:65315"/>
        <dbReference type="ChEBI" id="CHEBI:74443"/>
    </reaction>
</comment>
<keyword evidence="5 12" id="KW-0288">FMN</keyword>
<feature type="domain" description="DUS-like FMN-binding" evidence="15">
    <location>
        <begin position="15"/>
        <end position="316"/>
    </location>
</feature>
<evidence type="ECO:0000256" key="13">
    <source>
        <dbReference type="PIRSR" id="PIRSR006621-1"/>
    </source>
</evidence>
<dbReference type="GO" id="GO:0000049">
    <property type="term" value="F:tRNA binding"/>
    <property type="evidence" value="ECO:0007669"/>
    <property type="project" value="UniProtKB-KW"/>
</dbReference>
<evidence type="ECO:0000256" key="5">
    <source>
        <dbReference type="ARBA" id="ARBA00022643"/>
    </source>
</evidence>
<keyword evidence="9 12" id="KW-0560">Oxidoreductase</keyword>
<dbReference type="PIRSF" id="PIRSF006621">
    <property type="entry name" value="Dus"/>
    <property type="match status" value="1"/>
</dbReference>
<sequence>MTDNFWRELPRPFFILAPMEDVTDVVFRHVVSEAARPDVFFTEFTNSESYCHPEGKKSVRGRLAFTEDEQPMVAHIWGDKPEFFRQMSIGMAELGFKGIDLNMGCPVPNVTQHGKGSGLIRRPEVAAELIQAAKAGGLPVSVKTRLGFSEIDEWQGWLTHILNQDIANLSIHLRTRNEMSKVDAHWELIPEIKELRDRVAPDTLLTINGDILDRQTGERLVEQYGVDGVMIGRGIFQNPFAFEKEPKEHASKELLDLLMLHLDLHDKYSNLELRSYKALHRFFKIYVKGFRGASELRNQLMNTSSTDEARSLVDKFVSQNLNDSGLA</sequence>
<reference evidence="16 17" key="1">
    <citation type="submission" date="2019-11" db="EMBL/GenBank/DDBJ databases">
        <title>Bacillus lacus genome.</title>
        <authorList>
            <person name="Allen C.J."/>
            <person name="Newman J.D."/>
        </authorList>
    </citation>
    <scope>NUCLEOTIDE SEQUENCE [LARGE SCALE GENOMIC DNA]</scope>
    <source>
        <strain evidence="16 17">KCTC 33946</strain>
    </source>
</reference>
<dbReference type="Gene3D" id="3.20.20.70">
    <property type="entry name" value="Aldolase class I"/>
    <property type="match status" value="1"/>
</dbReference>
<keyword evidence="14" id="KW-0547">Nucleotide-binding</keyword>
<dbReference type="Pfam" id="PF01207">
    <property type="entry name" value="Dus"/>
    <property type="match status" value="1"/>
</dbReference>
<dbReference type="OrthoDB" id="9764501at2"/>
<dbReference type="PANTHER" id="PTHR11082:SF25">
    <property type="entry name" value="DUS-LIKE FMN-BINDING DOMAIN-CONTAINING PROTEIN"/>
    <property type="match status" value="1"/>
</dbReference>
<dbReference type="InterPro" id="IPR018517">
    <property type="entry name" value="tRNA_hU_synthase_CS"/>
</dbReference>
<evidence type="ECO:0000313" key="16">
    <source>
        <dbReference type="EMBL" id="MRX73990.1"/>
    </source>
</evidence>
<keyword evidence="6 12" id="KW-0819">tRNA processing</keyword>
<evidence type="ECO:0000256" key="3">
    <source>
        <dbReference type="ARBA" id="ARBA00022555"/>
    </source>
</evidence>
<dbReference type="InterPro" id="IPR001269">
    <property type="entry name" value="DUS_fam"/>
</dbReference>
<evidence type="ECO:0000256" key="8">
    <source>
        <dbReference type="ARBA" id="ARBA00022884"/>
    </source>
</evidence>
<keyword evidence="7" id="KW-0521">NADP</keyword>
<dbReference type="AlphaFoldDB" id="A0A7X2J247"/>
<dbReference type="PANTHER" id="PTHR11082">
    <property type="entry name" value="TRNA-DIHYDROURIDINE SYNTHASE"/>
    <property type="match status" value="1"/>
</dbReference>
<evidence type="ECO:0000256" key="6">
    <source>
        <dbReference type="ARBA" id="ARBA00022694"/>
    </source>
</evidence>
<comment type="caution">
    <text evidence="16">The sequence shown here is derived from an EMBL/GenBank/DDBJ whole genome shotgun (WGS) entry which is preliminary data.</text>
</comment>
<dbReference type="InterPro" id="IPR013785">
    <property type="entry name" value="Aldolase_TIM"/>
</dbReference>
<dbReference type="GO" id="GO:0017150">
    <property type="term" value="F:tRNA dihydrouridine synthase activity"/>
    <property type="evidence" value="ECO:0007669"/>
    <property type="project" value="InterPro"/>
</dbReference>
<comment type="cofactor">
    <cofactor evidence="1 12 14">
        <name>FMN</name>
        <dbReference type="ChEBI" id="CHEBI:58210"/>
    </cofactor>
</comment>
<dbReference type="EMBL" id="WKKI01000054">
    <property type="protein sequence ID" value="MRX73990.1"/>
    <property type="molecule type" value="Genomic_DNA"/>
</dbReference>
<evidence type="ECO:0000313" key="17">
    <source>
        <dbReference type="Proteomes" id="UP000448867"/>
    </source>
</evidence>
<feature type="binding site" evidence="14">
    <location>
        <position position="172"/>
    </location>
    <ligand>
        <name>FMN</name>
        <dbReference type="ChEBI" id="CHEBI:58210"/>
    </ligand>
</feature>
<dbReference type="Gene3D" id="1.10.1200.80">
    <property type="entry name" value="Putative flavin oxidoreducatase, domain 2"/>
    <property type="match status" value="1"/>
</dbReference>
<feature type="binding site" evidence="14">
    <location>
        <begin position="232"/>
        <end position="233"/>
    </location>
    <ligand>
        <name>FMN</name>
        <dbReference type="ChEBI" id="CHEBI:58210"/>
    </ligand>
</feature>
<dbReference type="RefSeq" id="WP_154309446.1">
    <property type="nucleotide sequence ID" value="NZ_WKKI01000054.1"/>
</dbReference>
<feature type="active site" description="Proton donor" evidence="13">
    <location>
        <position position="105"/>
    </location>
</feature>
<proteinExistence type="inferred from homology"/>
<evidence type="ECO:0000256" key="12">
    <source>
        <dbReference type="PIRNR" id="PIRNR006621"/>
    </source>
</evidence>
<keyword evidence="17" id="KW-1185">Reference proteome</keyword>
<dbReference type="PROSITE" id="PS01136">
    <property type="entry name" value="UPF0034"/>
    <property type="match status" value="1"/>
</dbReference>
<evidence type="ECO:0000256" key="2">
    <source>
        <dbReference type="ARBA" id="ARBA00002790"/>
    </source>
</evidence>